<dbReference type="Pfam" id="PF03453">
    <property type="entry name" value="MoeA_N"/>
    <property type="match status" value="1"/>
</dbReference>
<proteinExistence type="inferred from homology"/>
<dbReference type="Pfam" id="PF03454">
    <property type="entry name" value="MoeA_C"/>
    <property type="match status" value="1"/>
</dbReference>
<evidence type="ECO:0000256" key="10">
    <source>
        <dbReference type="ARBA" id="ARBA00047317"/>
    </source>
</evidence>
<dbReference type="PANTHER" id="PTHR10192:SF5">
    <property type="entry name" value="GEPHYRIN"/>
    <property type="match status" value="1"/>
</dbReference>
<dbReference type="NCBIfam" id="TIGR00177">
    <property type="entry name" value="molyb_syn"/>
    <property type="match status" value="1"/>
</dbReference>
<accession>A0A7G9SP73</accession>
<dbReference type="FunFam" id="3.40.980.10:FF:000004">
    <property type="entry name" value="Molybdopterin molybdenumtransferase"/>
    <property type="match status" value="1"/>
</dbReference>
<evidence type="ECO:0000256" key="3">
    <source>
        <dbReference type="ARBA" id="ARBA00005046"/>
    </source>
</evidence>
<dbReference type="InterPro" id="IPR036425">
    <property type="entry name" value="MoaB/Mog-like_dom_sf"/>
</dbReference>
<evidence type="ECO:0000256" key="1">
    <source>
        <dbReference type="ARBA" id="ARBA00001946"/>
    </source>
</evidence>
<comment type="catalytic activity">
    <reaction evidence="10">
        <text>adenylyl-molybdopterin + molybdate = Mo-molybdopterin + AMP + H(+)</text>
        <dbReference type="Rhea" id="RHEA:35047"/>
        <dbReference type="ChEBI" id="CHEBI:15378"/>
        <dbReference type="ChEBI" id="CHEBI:36264"/>
        <dbReference type="ChEBI" id="CHEBI:62727"/>
        <dbReference type="ChEBI" id="CHEBI:71302"/>
        <dbReference type="ChEBI" id="CHEBI:456215"/>
        <dbReference type="EC" id="2.10.1.1"/>
    </reaction>
</comment>
<dbReference type="GO" id="GO:0061599">
    <property type="term" value="F:molybdopterin molybdotransferase activity"/>
    <property type="evidence" value="ECO:0007669"/>
    <property type="project" value="UniProtKB-UniRule"/>
</dbReference>
<evidence type="ECO:0000256" key="2">
    <source>
        <dbReference type="ARBA" id="ARBA00002901"/>
    </source>
</evidence>
<keyword evidence="9 11" id="KW-0501">Molybdenum cofactor biosynthesis</keyword>
<dbReference type="Gene3D" id="3.40.980.10">
    <property type="entry name" value="MoaB/Mog-like domain"/>
    <property type="match status" value="1"/>
</dbReference>
<evidence type="ECO:0000256" key="11">
    <source>
        <dbReference type="RuleBase" id="RU365090"/>
    </source>
</evidence>
<dbReference type="SUPFAM" id="SSF63867">
    <property type="entry name" value="MoeA C-terminal domain-like"/>
    <property type="match status" value="1"/>
</dbReference>
<sequence>MTEFPTSILFEEAREILCKVAAAHRLPIEHVALARTHGRVLAEDIVAPIALQPFDNSAMDGYACRHADLRKHESVSLALVGEQFAGRALGLHVGAGECVRITTGAPMPISADTVVMREDTQVDGDAVTMPPGVRAGVNVRIAGEDAQAGDPVLRAGTRLNAVQVSLAASLGIERLPVSAKPTVAVFTTGDELVEAGMPLQPGEIYNSNRELLMGLLRAEGLEPVAWPTLPDDPERIASMMQDAASSFDVVITCGAVSAGEKDHIPAMLQAHGRVHFWKVRMKPGMPLLAGKLGQAQFLGLPGNPVSVLATFLTLGRVLIHGLQGRAEGPRRFARLQIAIEKPHARREFVRGTLQVDDTGTLWVTPNAATGSHRLRAAADADALLVLAEGAISLAQGDVVEVLTY</sequence>
<keyword evidence="14" id="KW-1185">Reference proteome</keyword>
<name>A0A7G9SP73_9GAMM</name>
<evidence type="ECO:0000259" key="12">
    <source>
        <dbReference type="SMART" id="SM00852"/>
    </source>
</evidence>
<evidence type="ECO:0000256" key="8">
    <source>
        <dbReference type="ARBA" id="ARBA00022842"/>
    </source>
</evidence>
<dbReference type="Pfam" id="PF00994">
    <property type="entry name" value="MoCF_biosynth"/>
    <property type="match status" value="1"/>
</dbReference>
<dbReference type="EMBL" id="CP060719">
    <property type="protein sequence ID" value="QNN69648.1"/>
    <property type="molecule type" value="Genomic_DNA"/>
</dbReference>
<evidence type="ECO:0000256" key="6">
    <source>
        <dbReference type="ARBA" id="ARBA00022679"/>
    </source>
</evidence>
<comment type="pathway">
    <text evidence="3 11">Cofactor biosynthesis; molybdopterin biosynthesis.</text>
</comment>
<organism evidence="13 14">
    <name type="scientific">Thermomonas carbonis</name>
    <dbReference type="NCBI Taxonomy" id="1463158"/>
    <lineage>
        <taxon>Bacteria</taxon>
        <taxon>Pseudomonadati</taxon>
        <taxon>Pseudomonadota</taxon>
        <taxon>Gammaproteobacteria</taxon>
        <taxon>Lysobacterales</taxon>
        <taxon>Lysobacteraceae</taxon>
        <taxon>Thermomonas</taxon>
    </lineage>
</organism>
<dbReference type="InterPro" id="IPR036688">
    <property type="entry name" value="MoeA_C_domain_IV_sf"/>
</dbReference>
<dbReference type="PANTHER" id="PTHR10192">
    <property type="entry name" value="MOLYBDOPTERIN BIOSYNTHESIS PROTEIN"/>
    <property type="match status" value="1"/>
</dbReference>
<dbReference type="UniPathway" id="UPA00344"/>
<evidence type="ECO:0000256" key="4">
    <source>
        <dbReference type="ARBA" id="ARBA00010763"/>
    </source>
</evidence>
<comment type="similarity">
    <text evidence="4 11">Belongs to the MoeA family.</text>
</comment>
<dbReference type="Gene3D" id="3.90.105.10">
    <property type="entry name" value="Molybdopterin biosynthesis moea protein, domain 2"/>
    <property type="match status" value="1"/>
</dbReference>
<dbReference type="NCBIfam" id="NF045515">
    <property type="entry name" value="Glp_gephyrin"/>
    <property type="match status" value="1"/>
</dbReference>
<keyword evidence="5 11" id="KW-0500">Molybdenum</keyword>
<dbReference type="InterPro" id="IPR036135">
    <property type="entry name" value="MoeA_linker/N_sf"/>
</dbReference>
<dbReference type="SUPFAM" id="SSF63882">
    <property type="entry name" value="MoeA N-terminal region -like"/>
    <property type="match status" value="1"/>
</dbReference>
<keyword evidence="8 11" id="KW-0460">Magnesium</keyword>
<dbReference type="SUPFAM" id="SSF53218">
    <property type="entry name" value="Molybdenum cofactor biosynthesis proteins"/>
    <property type="match status" value="1"/>
</dbReference>
<reference evidence="13 14" key="1">
    <citation type="submission" date="2020-08" db="EMBL/GenBank/DDBJ databases">
        <title>Genome sequence of Thermomonas carbonis KCTC 42013T.</title>
        <authorList>
            <person name="Hyun D.-W."/>
            <person name="Bae J.-W."/>
        </authorList>
    </citation>
    <scope>NUCLEOTIDE SEQUENCE [LARGE SCALE GENOMIC DNA]</scope>
    <source>
        <strain evidence="13 14">KCTC 42013</strain>
    </source>
</reference>
<comment type="function">
    <text evidence="2 11">Catalyzes the insertion of molybdate into adenylated molybdopterin with the concomitant release of AMP.</text>
</comment>
<evidence type="ECO:0000256" key="7">
    <source>
        <dbReference type="ARBA" id="ARBA00022723"/>
    </source>
</evidence>
<evidence type="ECO:0000256" key="5">
    <source>
        <dbReference type="ARBA" id="ARBA00022505"/>
    </source>
</evidence>
<dbReference type="InterPro" id="IPR005111">
    <property type="entry name" value="MoeA_C_domain_IV"/>
</dbReference>
<dbReference type="InterPro" id="IPR005110">
    <property type="entry name" value="MoeA_linker/N"/>
</dbReference>
<dbReference type="InterPro" id="IPR001453">
    <property type="entry name" value="MoaB/Mog_dom"/>
</dbReference>
<feature type="domain" description="MoaB/Mog" evidence="12">
    <location>
        <begin position="184"/>
        <end position="321"/>
    </location>
</feature>
<evidence type="ECO:0000256" key="9">
    <source>
        <dbReference type="ARBA" id="ARBA00023150"/>
    </source>
</evidence>
<dbReference type="SMART" id="SM00852">
    <property type="entry name" value="MoCF_biosynth"/>
    <property type="match status" value="1"/>
</dbReference>
<dbReference type="KEGG" id="tcn:H9L16_13430"/>
<evidence type="ECO:0000313" key="14">
    <source>
        <dbReference type="Proteomes" id="UP000515804"/>
    </source>
</evidence>
<dbReference type="Gene3D" id="2.170.190.11">
    <property type="entry name" value="Molybdopterin biosynthesis moea protein, domain 3"/>
    <property type="match status" value="1"/>
</dbReference>
<dbReference type="InterPro" id="IPR038987">
    <property type="entry name" value="MoeA-like"/>
</dbReference>
<keyword evidence="7 11" id="KW-0479">Metal-binding</keyword>
<dbReference type="GO" id="GO:0005829">
    <property type="term" value="C:cytosol"/>
    <property type="evidence" value="ECO:0007669"/>
    <property type="project" value="TreeGrafter"/>
</dbReference>
<dbReference type="GO" id="GO:0006777">
    <property type="term" value="P:Mo-molybdopterin cofactor biosynthetic process"/>
    <property type="evidence" value="ECO:0007669"/>
    <property type="project" value="UniProtKB-UniRule"/>
</dbReference>
<dbReference type="Proteomes" id="UP000515804">
    <property type="component" value="Chromosome"/>
</dbReference>
<dbReference type="EC" id="2.10.1.1" evidence="11"/>
<dbReference type="Gene3D" id="2.40.340.10">
    <property type="entry name" value="MoeA, C-terminal, domain IV"/>
    <property type="match status" value="1"/>
</dbReference>
<dbReference type="RefSeq" id="WP_187552166.1">
    <property type="nucleotide sequence ID" value="NZ_BMZL01000001.1"/>
</dbReference>
<comment type="cofactor">
    <cofactor evidence="1 11">
        <name>Mg(2+)</name>
        <dbReference type="ChEBI" id="CHEBI:18420"/>
    </cofactor>
</comment>
<dbReference type="GO" id="GO:0046872">
    <property type="term" value="F:metal ion binding"/>
    <property type="evidence" value="ECO:0007669"/>
    <property type="project" value="UniProtKB-UniRule"/>
</dbReference>
<gene>
    <name evidence="13" type="ORF">H9L16_13430</name>
</gene>
<dbReference type="AlphaFoldDB" id="A0A7G9SP73"/>
<dbReference type="CDD" id="cd00887">
    <property type="entry name" value="MoeA"/>
    <property type="match status" value="1"/>
</dbReference>
<protein>
    <recommendedName>
        <fullName evidence="11">Molybdopterin molybdenumtransferase</fullName>
        <ecNumber evidence="11">2.10.1.1</ecNumber>
    </recommendedName>
</protein>
<keyword evidence="6 11" id="KW-0808">Transferase</keyword>
<evidence type="ECO:0000313" key="13">
    <source>
        <dbReference type="EMBL" id="QNN69648.1"/>
    </source>
</evidence>